<feature type="region of interest" description="Disordered" evidence="1">
    <location>
        <begin position="1"/>
        <end position="210"/>
    </location>
</feature>
<name>A0A327P548_9BACT</name>
<reference evidence="2 3" key="1">
    <citation type="submission" date="2018-06" db="EMBL/GenBank/DDBJ databases">
        <title>Genomic Encyclopedia of Archaeal and Bacterial Type Strains, Phase II (KMG-II): from individual species to whole genera.</title>
        <authorList>
            <person name="Goeker M."/>
        </authorList>
    </citation>
    <scope>NUCLEOTIDE SEQUENCE [LARGE SCALE GENOMIC DNA]</scope>
    <source>
        <strain evidence="2 3">DSM 23446</strain>
    </source>
</reference>
<dbReference type="EMBL" id="QLLK01000010">
    <property type="protein sequence ID" value="RAI86691.1"/>
    <property type="molecule type" value="Genomic_DNA"/>
</dbReference>
<feature type="compositionally biased region" description="Polar residues" evidence="1">
    <location>
        <begin position="51"/>
        <end position="61"/>
    </location>
</feature>
<comment type="caution">
    <text evidence="2">The sequence shown here is derived from an EMBL/GenBank/DDBJ whole genome shotgun (WGS) entry which is preliminary data.</text>
</comment>
<gene>
    <name evidence="2" type="ORF">LV83_03247</name>
</gene>
<evidence type="ECO:0000313" key="3">
    <source>
        <dbReference type="Proteomes" id="UP000249610"/>
    </source>
</evidence>
<feature type="compositionally biased region" description="Basic residues" evidence="1">
    <location>
        <begin position="118"/>
        <end position="139"/>
    </location>
</feature>
<proteinExistence type="predicted"/>
<feature type="compositionally biased region" description="Basic residues" evidence="1">
    <location>
        <begin position="62"/>
        <end position="71"/>
    </location>
</feature>
<keyword evidence="3" id="KW-1185">Reference proteome</keyword>
<evidence type="ECO:0000256" key="1">
    <source>
        <dbReference type="SAM" id="MobiDB-lite"/>
    </source>
</evidence>
<evidence type="ECO:0000313" key="2">
    <source>
        <dbReference type="EMBL" id="RAI86691.1"/>
    </source>
</evidence>
<feature type="compositionally biased region" description="Low complexity" evidence="1">
    <location>
        <begin position="72"/>
        <end position="85"/>
    </location>
</feature>
<dbReference type="AlphaFoldDB" id="A0A327P548"/>
<dbReference type="Proteomes" id="UP000249610">
    <property type="component" value="Unassembled WGS sequence"/>
</dbReference>
<sequence length="210" mass="24177">MQNHDKSNQEGQLIQSGREKPNPRSRPTNQKHPIIKPKHHTYRPPNHKTRTPQSKTNPIRNTSKHMPRKTKTQNPNRTVTTTRRNSPFPTQSQNTNASTTKCQTKRPPNQRPPQRSAKSSKRKQKQPLPKIKTRPKNSLKRIPSTLQINPRNNPIENTATKPKNPKNPQHKRTAKPRKEGSIKRRQPNHASGLTTNSPKRTPVFPDQQPQ</sequence>
<feature type="compositionally biased region" description="Polar residues" evidence="1">
    <location>
        <begin position="188"/>
        <end position="199"/>
    </location>
</feature>
<feature type="compositionally biased region" description="Polar residues" evidence="1">
    <location>
        <begin position="144"/>
        <end position="161"/>
    </location>
</feature>
<accession>A0A327P548</accession>
<organism evidence="2 3">
    <name type="scientific">Algoriphagus yeomjeoni</name>
    <dbReference type="NCBI Taxonomy" id="291403"/>
    <lineage>
        <taxon>Bacteria</taxon>
        <taxon>Pseudomonadati</taxon>
        <taxon>Bacteroidota</taxon>
        <taxon>Cytophagia</taxon>
        <taxon>Cytophagales</taxon>
        <taxon>Cyclobacteriaceae</taxon>
        <taxon>Algoriphagus</taxon>
    </lineage>
</organism>
<feature type="compositionally biased region" description="Polar residues" evidence="1">
    <location>
        <begin position="87"/>
        <end position="102"/>
    </location>
</feature>
<feature type="compositionally biased region" description="Basic residues" evidence="1">
    <location>
        <begin position="33"/>
        <end position="50"/>
    </location>
</feature>
<protein>
    <submittedName>
        <fullName evidence="2">Uncharacterized protein</fullName>
    </submittedName>
</protein>